<comment type="similarity">
    <text evidence="1">Belongs to the V-ATPase F subunit family.</text>
</comment>
<evidence type="ECO:0000256" key="3">
    <source>
        <dbReference type="ARBA" id="ARBA00023065"/>
    </source>
</evidence>
<dbReference type="Pfam" id="PF01990">
    <property type="entry name" value="ATP-synt_F"/>
    <property type="match status" value="1"/>
</dbReference>
<evidence type="ECO:0000313" key="5">
    <source>
        <dbReference type="Proteomes" id="UP000177521"/>
    </source>
</evidence>
<gene>
    <name evidence="4" type="ORF">A2788_00820</name>
</gene>
<keyword evidence="2" id="KW-0813">Transport</keyword>
<name>A0A1F4XHV8_9BACT</name>
<dbReference type="InterPro" id="IPR008218">
    <property type="entry name" value="ATPase_V1-cplx_f_g_su"/>
</dbReference>
<dbReference type="EMBL" id="MEWS01000048">
    <property type="protein sequence ID" value="OGC81204.1"/>
    <property type="molecule type" value="Genomic_DNA"/>
</dbReference>
<comment type="caution">
    <text evidence="4">The sequence shown here is derived from an EMBL/GenBank/DDBJ whole genome shotgun (WGS) entry which is preliminary data.</text>
</comment>
<reference evidence="4 5" key="1">
    <citation type="journal article" date="2016" name="Nat. Commun.">
        <title>Thousands of microbial genomes shed light on interconnected biogeochemical processes in an aquifer system.</title>
        <authorList>
            <person name="Anantharaman K."/>
            <person name="Brown C.T."/>
            <person name="Hug L.A."/>
            <person name="Sharon I."/>
            <person name="Castelle C.J."/>
            <person name="Probst A.J."/>
            <person name="Thomas B.C."/>
            <person name="Singh A."/>
            <person name="Wilkins M.J."/>
            <person name="Karaoz U."/>
            <person name="Brodie E.L."/>
            <person name="Williams K.H."/>
            <person name="Hubbard S.S."/>
            <person name="Banfield J.F."/>
        </authorList>
    </citation>
    <scope>NUCLEOTIDE SEQUENCE [LARGE SCALE GENOMIC DNA]</scope>
</reference>
<evidence type="ECO:0000256" key="1">
    <source>
        <dbReference type="ARBA" id="ARBA00010148"/>
    </source>
</evidence>
<keyword evidence="3" id="KW-0406">Ion transport</keyword>
<dbReference type="Proteomes" id="UP000177521">
    <property type="component" value="Unassembled WGS sequence"/>
</dbReference>
<proteinExistence type="inferred from homology"/>
<organism evidence="4 5">
    <name type="scientific">Candidatus Abawacabacteria bacterium RIFCSPHIGHO2_01_FULL_46_8</name>
    <dbReference type="NCBI Taxonomy" id="1817815"/>
    <lineage>
        <taxon>Bacteria</taxon>
        <taxon>Candidatus Abawacaibacteriota</taxon>
    </lineage>
</organism>
<dbReference type="SUPFAM" id="SSF159468">
    <property type="entry name" value="AtpF-like"/>
    <property type="match status" value="1"/>
</dbReference>
<dbReference type="Gene3D" id="3.40.50.10580">
    <property type="entry name" value="ATPase, V1 complex, subunit F"/>
    <property type="match status" value="1"/>
</dbReference>
<dbReference type="AlphaFoldDB" id="A0A1F4XHV8"/>
<evidence type="ECO:0000256" key="2">
    <source>
        <dbReference type="ARBA" id="ARBA00022448"/>
    </source>
</evidence>
<dbReference type="GO" id="GO:0046961">
    <property type="term" value="F:proton-transporting ATPase activity, rotational mechanism"/>
    <property type="evidence" value="ECO:0007669"/>
    <property type="project" value="InterPro"/>
</dbReference>
<evidence type="ECO:0000313" key="4">
    <source>
        <dbReference type="EMBL" id="OGC81204.1"/>
    </source>
</evidence>
<accession>A0A1F4XHV8</accession>
<sequence>MNTFDIAIVGPRDAVIGFKALGLRALDVTDSNKAVQALYDLKAETVKGEDGEERPKYAIIFIIESLARAIPENDYRKLAAAALPAIIALPGPSGTTGFGITRLGQIVEKAIGSNILKAT</sequence>
<protein>
    <recommendedName>
        <fullName evidence="6">V-type ATP synthase subunit F</fullName>
    </recommendedName>
</protein>
<evidence type="ECO:0008006" key="6">
    <source>
        <dbReference type="Google" id="ProtNLM"/>
    </source>
</evidence>
<dbReference type="InterPro" id="IPR036906">
    <property type="entry name" value="ATPase_V1_fsu_sf"/>
</dbReference>